<evidence type="ECO:0000256" key="5">
    <source>
        <dbReference type="ARBA" id="ARBA00022490"/>
    </source>
</evidence>
<dbReference type="InterPro" id="IPR002220">
    <property type="entry name" value="DapA-like"/>
</dbReference>
<comment type="catalytic activity">
    <reaction evidence="12 13">
        <text>L-aspartate 4-semialdehyde + pyruvate = (2S,4S)-4-hydroxy-2,3,4,5-tetrahydrodipicolinate + H2O + H(+)</text>
        <dbReference type="Rhea" id="RHEA:34171"/>
        <dbReference type="ChEBI" id="CHEBI:15361"/>
        <dbReference type="ChEBI" id="CHEBI:15377"/>
        <dbReference type="ChEBI" id="CHEBI:15378"/>
        <dbReference type="ChEBI" id="CHEBI:67139"/>
        <dbReference type="ChEBI" id="CHEBI:537519"/>
        <dbReference type="EC" id="4.3.3.7"/>
    </reaction>
</comment>
<comment type="function">
    <text evidence="1 13">Catalyzes the condensation of (S)-aspartate-beta-semialdehyde [(S)-ASA] and pyruvate to 4-hydroxy-tetrahydrodipicolinate (HTPA).</text>
</comment>
<dbReference type="PIRSF" id="PIRSF001365">
    <property type="entry name" value="DHDPS"/>
    <property type="match status" value="1"/>
</dbReference>
<dbReference type="PRINTS" id="PR00146">
    <property type="entry name" value="DHPICSNTHASE"/>
</dbReference>
<evidence type="ECO:0000256" key="15">
    <source>
        <dbReference type="PIRSR" id="PIRSR001365-1"/>
    </source>
</evidence>
<dbReference type="InterPro" id="IPR013785">
    <property type="entry name" value="Aldolase_TIM"/>
</dbReference>
<evidence type="ECO:0000256" key="3">
    <source>
        <dbReference type="ARBA" id="ARBA00007592"/>
    </source>
</evidence>
<dbReference type="OrthoDB" id="9782828at2"/>
<evidence type="ECO:0000313" key="18">
    <source>
        <dbReference type="Proteomes" id="UP000191116"/>
    </source>
</evidence>
<evidence type="ECO:0000256" key="4">
    <source>
        <dbReference type="ARBA" id="ARBA00012086"/>
    </source>
</evidence>
<dbReference type="InterPro" id="IPR020625">
    <property type="entry name" value="Schiff_base-form_aldolases_AS"/>
</dbReference>
<evidence type="ECO:0000256" key="2">
    <source>
        <dbReference type="ARBA" id="ARBA00005120"/>
    </source>
</evidence>
<evidence type="ECO:0000256" key="8">
    <source>
        <dbReference type="ARBA" id="ARBA00023154"/>
    </source>
</evidence>
<keyword evidence="7 13" id="KW-0220">Diaminopimelate biosynthesis</keyword>
<dbReference type="GO" id="GO:0009089">
    <property type="term" value="P:lysine biosynthetic process via diaminopimelate"/>
    <property type="evidence" value="ECO:0007669"/>
    <property type="project" value="UniProtKB-UniRule"/>
</dbReference>
<comment type="pathway">
    <text evidence="2 13">Amino-acid biosynthesis; L-lysine biosynthesis via DAP pathway; (S)-tetrahydrodipicolinate from L-aspartate: step 3/4.</text>
</comment>
<evidence type="ECO:0000256" key="10">
    <source>
        <dbReference type="ARBA" id="ARBA00023270"/>
    </source>
</evidence>
<dbReference type="HAMAP" id="MF_00418">
    <property type="entry name" value="DapA"/>
    <property type="match status" value="1"/>
</dbReference>
<accession>A0A1T4UFN4</accession>
<proteinExistence type="inferred from homology"/>
<dbReference type="AlphaFoldDB" id="A0A1T4UFN4"/>
<comment type="subunit">
    <text evidence="11 13">Homotetramer; dimer of dimers.</text>
</comment>
<dbReference type="GO" id="GO:0005829">
    <property type="term" value="C:cytosol"/>
    <property type="evidence" value="ECO:0007669"/>
    <property type="project" value="TreeGrafter"/>
</dbReference>
<dbReference type="InterPro" id="IPR020624">
    <property type="entry name" value="Schiff_base-form_aldolases_CS"/>
</dbReference>
<sequence>MFSGSMVALLTPFDPSGEVDYIGLQKLVNHHIDAGTTAIIAVGTTGESTTLTVDEHIKVVLKTLEYVDGRIPVIAGTGANATHEAVTITKLFSGTGIAACLSVTPYYNKPTQEGLYQHYKAIAEATDIPQILYNVPGRTAVDLLPETVARLAKLDNIIGIKDATGDITRVKKTRELCGANFIQLSGDDATAVDFVAEGGHGVISVTANIAAPAMATMFNLALEGKLEAAQEINQRLMPLHTKLFVEANPIPVKWAAHQMGLIEHDNLRLPLTVLSESQQPVVKQALIDANVL</sequence>
<comment type="caution">
    <text evidence="13">Was originally thought to be a dihydrodipicolinate synthase (DHDPS), catalyzing the condensation of (S)-aspartate-beta-semialdehyde [(S)-ASA] and pyruvate to dihydrodipicolinate (DHDP). However, it was shown in E.coli that the product of the enzymatic reaction is not dihydrodipicolinate but in fact (4S)-4-hydroxy-2,3,4,5-tetrahydro-(2S)-dipicolinic acid (HTPA), and that the consecutive dehydration reaction leading to DHDP is not spontaneous but catalyzed by DapB.</text>
</comment>
<evidence type="ECO:0000256" key="14">
    <source>
        <dbReference type="PIRNR" id="PIRNR001365"/>
    </source>
</evidence>
<evidence type="ECO:0000256" key="9">
    <source>
        <dbReference type="ARBA" id="ARBA00023239"/>
    </source>
</evidence>
<dbReference type="NCBIfam" id="TIGR00674">
    <property type="entry name" value="dapA"/>
    <property type="match status" value="1"/>
</dbReference>
<dbReference type="EC" id="4.3.3.7" evidence="4 13"/>
<keyword evidence="5 13" id="KW-0963">Cytoplasm</keyword>
<evidence type="ECO:0000256" key="16">
    <source>
        <dbReference type="PIRSR" id="PIRSR001365-2"/>
    </source>
</evidence>
<dbReference type="InterPro" id="IPR005263">
    <property type="entry name" value="DapA"/>
</dbReference>
<evidence type="ECO:0000256" key="6">
    <source>
        <dbReference type="ARBA" id="ARBA00022605"/>
    </source>
</evidence>
<reference evidence="17 18" key="1">
    <citation type="submission" date="2017-02" db="EMBL/GenBank/DDBJ databases">
        <authorList>
            <person name="Peterson S.W."/>
        </authorList>
    </citation>
    <scope>NUCLEOTIDE SEQUENCE [LARGE SCALE GENOMIC DNA]</scope>
    <source>
        <strain evidence="17 18">CECT 9189</strain>
    </source>
</reference>
<evidence type="ECO:0000256" key="1">
    <source>
        <dbReference type="ARBA" id="ARBA00003294"/>
    </source>
</evidence>
<dbReference type="Pfam" id="PF00701">
    <property type="entry name" value="DHDPS"/>
    <property type="match status" value="1"/>
</dbReference>
<keyword evidence="9 13" id="KW-0456">Lyase</keyword>
<feature type="binding site" evidence="13 16">
    <location>
        <position position="45"/>
    </location>
    <ligand>
        <name>pyruvate</name>
        <dbReference type="ChEBI" id="CHEBI:15361"/>
    </ligand>
</feature>
<keyword evidence="6 13" id="KW-0028">Amino-acid biosynthesis</keyword>
<keyword evidence="10 13" id="KW-0704">Schiff base</keyword>
<feature type="site" description="Part of a proton relay during catalysis" evidence="13">
    <location>
        <position position="107"/>
    </location>
</feature>
<evidence type="ECO:0000313" key="17">
    <source>
        <dbReference type="EMBL" id="SKA51271.1"/>
    </source>
</evidence>
<dbReference type="FunFam" id="3.20.20.70:FF:000046">
    <property type="entry name" value="4-hydroxy-tetrahydrodipicolinate synthase"/>
    <property type="match status" value="1"/>
</dbReference>
<evidence type="ECO:0000256" key="7">
    <source>
        <dbReference type="ARBA" id="ARBA00022915"/>
    </source>
</evidence>
<feature type="binding site" evidence="13 16">
    <location>
        <position position="203"/>
    </location>
    <ligand>
        <name>pyruvate</name>
        <dbReference type="ChEBI" id="CHEBI:15361"/>
    </ligand>
</feature>
<feature type="active site" description="Proton donor/acceptor" evidence="13 15">
    <location>
        <position position="133"/>
    </location>
</feature>
<evidence type="ECO:0000256" key="12">
    <source>
        <dbReference type="ARBA" id="ARBA00047836"/>
    </source>
</evidence>
<keyword evidence="8 13" id="KW-0457">Lysine biosynthesis</keyword>
<feature type="active site" description="Schiff-base intermediate with substrate" evidence="13 15">
    <location>
        <position position="161"/>
    </location>
</feature>
<feature type="site" description="Part of a proton relay during catalysis" evidence="13">
    <location>
        <position position="44"/>
    </location>
</feature>
<gene>
    <name evidence="13 17" type="primary">dapA</name>
    <name evidence="17" type="ORF">CZ814_03136</name>
</gene>
<dbReference type="SMART" id="SM01130">
    <property type="entry name" value="DHDPS"/>
    <property type="match status" value="1"/>
</dbReference>
<dbReference type="PROSITE" id="PS00665">
    <property type="entry name" value="DHDPS_1"/>
    <property type="match status" value="1"/>
</dbReference>
<organism evidence="17 18">
    <name type="scientific">Photobacterium toruni</name>
    <dbReference type="NCBI Taxonomy" id="1935446"/>
    <lineage>
        <taxon>Bacteria</taxon>
        <taxon>Pseudomonadati</taxon>
        <taxon>Pseudomonadota</taxon>
        <taxon>Gammaproteobacteria</taxon>
        <taxon>Vibrionales</taxon>
        <taxon>Vibrionaceae</taxon>
        <taxon>Photobacterium</taxon>
    </lineage>
</organism>
<dbReference type="Proteomes" id="UP000191116">
    <property type="component" value="Unassembled WGS sequence"/>
</dbReference>
<dbReference type="PANTHER" id="PTHR12128">
    <property type="entry name" value="DIHYDRODIPICOLINATE SYNTHASE"/>
    <property type="match status" value="1"/>
</dbReference>
<dbReference type="Gene3D" id="3.20.20.70">
    <property type="entry name" value="Aldolase class I"/>
    <property type="match status" value="1"/>
</dbReference>
<comment type="subcellular location">
    <subcellularLocation>
        <location evidence="13">Cytoplasm</location>
    </subcellularLocation>
</comment>
<comment type="similarity">
    <text evidence="3 13 14">Belongs to the DapA family.</text>
</comment>
<dbReference type="RefSeq" id="WP_080175881.1">
    <property type="nucleotide sequence ID" value="NZ_AP024854.1"/>
</dbReference>
<dbReference type="PANTHER" id="PTHR12128:SF66">
    <property type="entry name" value="4-HYDROXY-2-OXOGLUTARATE ALDOLASE, MITOCHONDRIAL"/>
    <property type="match status" value="1"/>
</dbReference>
<dbReference type="GO" id="GO:0019877">
    <property type="term" value="P:diaminopimelate biosynthetic process"/>
    <property type="evidence" value="ECO:0007669"/>
    <property type="project" value="UniProtKB-UniRule"/>
</dbReference>
<evidence type="ECO:0000256" key="13">
    <source>
        <dbReference type="HAMAP-Rule" id="MF_00418"/>
    </source>
</evidence>
<dbReference type="SUPFAM" id="SSF51569">
    <property type="entry name" value="Aldolase"/>
    <property type="match status" value="1"/>
</dbReference>
<dbReference type="CDD" id="cd00950">
    <property type="entry name" value="DHDPS"/>
    <property type="match status" value="1"/>
</dbReference>
<dbReference type="EMBL" id="FUWP01000022">
    <property type="protein sequence ID" value="SKA51271.1"/>
    <property type="molecule type" value="Genomic_DNA"/>
</dbReference>
<evidence type="ECO:0000256" key="11">
    <source>
        <dbReference type="ARBA" id="ARBA00044762"/>
    </source>
</evidence>
<dbReference type="UniPathway" id="UPA00034">
    <property type="reaction ID" value="UER00017"/>
</dbReference>
<dbReference type="GO" id="GO:0008840">
    <property type="term" value="F:4-hydroxy-tetrahydrodipicolinate synthase activity"/>
    <property type="evidence" value="ECO:0007669"/>
    <property type="project" value="UniProtKB-UniRule"/>
</dbReference>
<protein>
    <recommendedName>
        <fullName evidence="4 13">4-hydroxy-tetrahydrodipicolinate synthase</fullName>
        <shortName evidence="13">HTPA synthase</shortName>
        <ecNumber evidence="4 13">4.3.3.7</ecNumber>
    </recommendedName>
</protein>
<dbReference type="PROSITE" id="PS00666">
    <property type="entry name" value="DHDPS_2"/>
    <property type="match status" value="1"/>
</dbReference>
<name>A0A1T4UFN4_9GAMM</name>